<sequence length="563" mass="65004">MKKPTPHLGPRRNYAFPLQRYRAVKEPLTVNRLPYEILATIFLLVQHASRTTLDWVRLAWVCSYWRQVALHTGHLWTNLSFTASCDLPLISDLLSRSGELYLYIEVRTARCHPGHILDRVLQHRNRLRSLSITYPFDQTPFIQAALDVVMPRLHRLLVRATDTPPEDPAAGGMAPFSKVTLNPLSVPELQHLHICGLQLVVASSTLERLVGLGLYDLEGILHRMDFNYALRLIEACAETLLELTYHDVSFRTIHNHPEPEIHFTQLRTLRVKDSYRWLMSHFLNIIRLPPTTRVMLHYQWDQTCWGPTTDTSVFTDCVFPYERERREEALPGLLETRKIRLEVGHSYFLRGYSDGEGLRGPSWSATADLRGTTREISCLAFGPMVGGLSHLVNRNLIEDFECHLAPHIPTYEHIPTIVGAFPKLRRFTLGPVRAINEAFADFLASQSGIRTLQELVFCVYELDKSLIATLWRCKQLRLEHGKSVLPSTLILRLPQSLASCIKTRAKIVSLRMTLERIVELQVDYRDCAFCHRPTQKPMKLPHWEVPPQRRLTPRDEEWWNFTP</sequence>
<evidence type="ECO:0000313" key="2">
    <source>
        <dbReference type="EMBL" id="OSD08405.1"/>
    </source>
</evidence>
<dbReference type="AlphaFoldDB" id="A0A1Y2J4S8"/>
<feature type="domain" description="F-box" evidence="1">
    <location>
        <begin position="27"/>
        <end position="79"/>
    </location>
</feature>
<name>A0A1Y2J4S8_TRAC3</name>
<dbReference type="OrthoDB" id="2746465at2759"/>
<gene>
    <name evidence="2" type="ORF">PYCCODRAFT_19089</name>
</gene>
<organism evidence="2 3">
    <name type="scientific">Trametes coccinea (strain BRFM310)</name>
    <name type="common">Pycnoporus coccineus</name>
    <dbReference type="NCBI Taxonomy" id="1353009"/>
    <lineage>
        <taxon>Eukaryota</taxon>
        <taxon>Fungi</taxon>
        <taxon>Dikarya</taxon>
        <taxon>Basidiomycota</taxon>
        <taxon>Agaricomycotina</taxon>
        <taxon>Agaricomycetes</taxon>
        <taxon>Polyporales</taxon>
        <taxon>Polyporaceae</taxon>
        <taxon>Trametes</taxon>
    </lineage>
</organism>
<dbReference type="Pfam" id="PF12937">
    <property type="entry name" value="F-box-like"/>
    <property type="match status" value="1"/>
</dbReference>
<dbReference type="Proteomes" id="UP000193067">
    <property type="component" value="Unassembled WGS sequence"/>
</dbReference>
<keyword evidence="3" id="KW-1185">Reference proteome</keyword>
<protein>
    <recommendedName>
        <fullName evidence="1">F-box domain-containing protein</fullName>
    </recommendedName>
</protein>
<reference evidence="2 3" key="1">
    <citation type="journal article" date="2015" name="Biotechnol. Biofuels">
        <title>Enhanced degradation of softwood versus hardwood by the white-rot fungus Pycnoporus coccineus.</title>
        <authorList>
            <person name="Couturier M."/>
            <person name="Navarro D."/>
            <person name="Chevret D."/>
            <person name="Henrissat B."/>
            <person name="Piumi F."/>
            <person name="Ruiz-Duenas F.J."/>
            <person name="Martinez A.T."/>
            <person name="Grigoriev I.V."/>
            <person name="Riley R."/>
            <person name="Lipzen A."/>
            <person name="Berrin J.G."/>
            <person name="Master E.R."/>
            <person name="Rosso M.N."/>
        </authorList>
    </citation>
    <scope>NUCLEOTIDE SEQUENCE [LARGE SCALE GENOMIC DNA]</scope>
    <source>
        <strain evidence="2 3">BRFM310</strain>
    </source>
</reference>
<dbReference type="EMBL" id="KZ084086">
    <property type="protein sequence ID" value="OSD08405.1"/>
    <property type="molecule type" value="Genomic_DNA"/>
</dbReference>
<dbReference type="STRING" id="1353009.A0A1Y2J4S8"/>
<dbReference type="InterPro" id="IPR036047">
    <property type="entry name" value="F-box-like_dom_sf"/>
</dbReference>
<dbReference type="InterPro" id="IPR001810">
    <property type="entry name" value="F-box_dom"/>
</dbReference>
<evidence type="ECO:0000259" key="1">
    <source>
        <dbReference type="PROSITE" id="PS50181"/>
    </source>
</evidence>
<dbReference type="PROSITE" id="PS50181">
    <property type="entry name" value="FBOX"/>
    <property type="match status" value="1"/>
</dbReference>
<proteinExistence type="predicted"/>
<accession>A0A1Y2J4S8</accession>
<evidence type="ECO:0000313" key="3">
    <source>
        <dbReference type="Proteomes" id="UP000193067"/>
    </source>
</evidence>
<dbReference type="SUPFAM" id="SSF81383">
    <property type="entry name" value="F-box domain"/>
    <property type="match status" value="1"/>
</dbReference>
<dbReference type="Gene3D" id="1.20.1280.50">
    <property type="match status" value="1"/>
</dbReference>